<evidence type="ECO:0000256" key="4">
    <source>
        <dbReference type="ARBA" id="ARBA00022475"/>
    </source>
</evidence>
<evidence type="ECO:0000256" key="7">
    <source>
        <dbReference type="ARBA" id="ARBA00023136"/>
    </source>
</evidence>
<dbReference type="InterPro" id="IPR045018">
    <property type="entry name" value="Azg-like"/>
</dbReference>
<feature type="transmembrane region" description="Helical" evidence="9">
    <location>
        <begin position="359"/>
        <end position="379"/>
    </location>
</feature>
<feature type="transmembrane region" description="Helical" evidence="9">
    <location>
        <begin position="391"/>
        <end position="416"/>
    </location>
</feature>
<keyword evidence="11" id="KW-1185">Reference proteome</keyword>
<keyword evidence="5 8" id="KW-0812">Transmembrane</keyword>
<dbReference type="InterPro" id="IPR006043">
    <property type="entry name" value="NCS2"/>
</dbReference>
<sequence>MANLQQQQNETGLAKYFEFGKHGTSYRKEIIAGITTFLAMAYILAVNPGMLSAAGMELEAVFTATAIAAVIGTLVMGVLAKYPIALAPGMGLNAFFTFSVVIGFGIPFDQALSGVLVSGIIFLILALTGIREAIINAIPSGLKHAAAAGIGLFIALIGLKNAGIVAANPDTLVGLGTFTEGTTLLGIFGIIVTALLMVRKLNGAIFYGILVTAIVGMIFGLVETPSGFIQAPPNPDYLGDAIGPIFDFDSGFWTGQMWIVIFTFLFVDFFDTAGTLVGVATQAGFIKDDKLPRAGRALASDSVATIAGALVGTSTTTSYVESTAGVAAGGRTGFTAVVTAICFALSLFLFPVVEVIANVGAVTAPALVMVGVLMASNLAKIEWEKLEEAVPAFLTAVMMPLTYSIATGIALGFIVYPLTKIVKGEGHKVHWIMYFLFFVFLAYFIFVRE</sequence>
<proteinExistence type="inferred from homology"/>
<accession>A0ABW1IHG1</accession>
<gene>
    <name evidence="10" type="ORF">ACFPXP_01020</name>
</gene>
<keyword evidence="7 8" id="KW-0472">Membrane</keyword>
<evidence type="ECO:0000256" key="5">
    <source>
        <dbReference type="ARBA" id="ARBA00022692"/>
    </source>
</evidence>
<feature type="transmembrane region" description="Helical" evidence="9">
    <location>
        <begin position="112"/>
        <end position="130"/>
    </location>
</feature>
<dbReference type="Proteomes" id="UP001596250">
    <property type="component" value="Unassembled WGS sequence"/>
</dbReference>
<evidence type="ECO:0000256" key="6">
    <source>
        <dbReference type="ARBA" id="ARBA00022989"/>
    </source>
</evidence>
<comment type="caution">
    <text evidence="10">The sequence shown here is derived from an EMBL/GenBank/DDBJ whole genome shotgun (WGS) entry which is preliminary data.</text>
</comment>
<feature type="transmembrane region" description="Helical" evidence="9">
    <location>
        <begin position="257"/>
        <end position="286"/>
    </location>
</feature>
<feature type="transmembrane region" description="Helical" evidence="9">
    <location>
        <begin position="428"/>
        <end position="447"/>
    </location>
</feature>
<feature type="transmembrane region" description="Helical" evidence="9">
    <location>
        <begin position="30"/>
        <end position="54"/>
    </location>
</feature>
<evidence type="ECO:0000256" key="8">
    <source>
        <dbReference type="PIRNR" id="PIRNR005353"/>
    </source>
</evidence>
<evidence type="ECO:0000256" key="9">
    <source>
        <dbReference type="SAM" id="Phobius"/>
    </source>
</evidence>
<feature type="transmembrane region" description="Helical" evidence="9">
    <location>
        <begin position="142"/>
        <end position="159"/>
    </location>
</feature>
<evidence type="ECO:0000256" key="3">
    <source>
        <dbReference type="ARBA" id="ARBA00022448"/>
    </source>
</evidence>
<feature type="transmembrane region" description="Helical" evidence="9">
    <location>
        <begin position="204"/>
        <end position="222"/>
    </location>
</feature>
<organism evidence="10 11">
    <name type="scientific">Marinicrinis lubricantis</name>
    <dbReference type="NCBI Taxonomy" id="2086470"/>
    <lineage>
        <taxon>Bacteria</taxon>
        <taxon>Bacillati</taxon>
        <taxon>Bacillota</taxon>
        <taxon>Bacilli</taxon>
        <taxon>Bacillales</taxon>
        <taxon>Paenibacillaceae</taxon>
    </lineage>
</organism>
<feature type="transmembrane region" description="Helical" evidence="9">
    <location>
        <begin position="334"/>
        <end position="353"/>
    </location>
</feature>
<feature type="transmembrane region" description="Helical" evidence="9">
    <location>
        <begin position="171"/>
        <end position="197"/>
    </location>
</feature>
<dbReference type="PIRSF" id="PIRSF005353">
    <property type="entry name" value="PbuG"/>
    <property type="match status" value="1"/>
</dbReference>
<comment type="similarity">
    <text evidence="2 8">Belongs to the nucleobase:cation symporter-2 (NCS2) (TC 2.A.40) family. Azg-like subfamily.</text>
</comment>
<keyword evidence="3 8" id="KW-0813">Transport</keyword>
<name>A0ABW1IHG1_9BACL</name>
<evidence type="ECO:0000256" key="2">
    <source>
        <dbReference type="ARBA" id="ARBA00005697"/>
    </source>
</evidence>
<dbReference type="EMBL" id="JBHSQV010000006">
    <property type="protein sequence ID" value="MFC5985072.1"/>
    <property type="molecule type" value="Genomic_DNA"/>
</dbReference>
<dbReference type="PANTHER" id="PTHR43337">
    <property type="entry name" value="XANTHINE/URACIL PERMEASE C887.17-RELATED"/>
    <property type="match status" value="1"/>
</dbReference>
<dbReference type="PANTHER" id="PTHR43337:SF11">
    <property type="entry name" value="GUANINE_HYPOXANTHINE PERMEASE PBUG"/>
    <property type="match status" value="1"/>
</dbReference>
<evidence type="ECO:0000256" key="1">
    <source>
        <dbReference type="ARBA" id="ARBA00004651"/>
    </source>
</evidence>
<comment type="subcellular location">
    <subcellularLocation>
        <location evidence="1 8">Cell membrane</location>
        <topology evidence="1 8">Multi-pass membrane protein</topology>
    </subcellularLocation>
</comment>
<protein>
    <submittedName>
        <fullName evidence="10">NCS2 family permease</fullName>
    </submittedName>
</protein>
<keyword evidence="6 8" id="KW-1133">Transmembrane helix</keyword>
<dbReference type="InterPro" id="IPR026033">
    <property type="entry name" value="Azg-like_bact_archaea"/>
</dbReference>
<dbReference type="Pfam" id="PF00860">
    <property type="entry name" value="Xan_ur_permease"/>
    <property type="match status" value="1"/>
</dbReference>
<dbReference type="RefSeq" id="WP_379891557.1">
    <property type="nucleotide sequence ID" value="NZ_JBHSQV010000006.1"/>
</dbReference>
<evidence type="ECO:0000313" key="10">
    <source>
        <dbReference type="EMBL" id="MFC5985072.1"/>
    </source>
</evidence>
<reference evidence="11" key="1">
    <citation type="journal article" date="2019" name="Int. J. Syst. Evol. Microbiol.">
        <title>The Global Catalogue of Microorganisms (GCM) 10K type strain sequencing project: providing services to taxonomists for standard genome sequencing and annotation.</title>
        <authorList>
            <consortium name="The Broad Institute Genomics Platform"/>
            <consortium name="The Broad Institute Genome Sequencing Center for Infectious Disease"/>
            <person name="Wu L."/>
            <person name="Ma J."/>
        </authorList>
    </citation>
    <scope>NUCLEOTIDE SEQUENCE [LARGE SCALE GENOMIC DNA]</scope>
    <source>
        <strain evidence="11">CCM 8749</strain>
    </source>
</reference>
<keyword evidence="4 8" id="KW-1003">Cell membrane</keyword>
<feature type="transmembrane region" description="Helical" evidence="9">
    <location>
        <begin position="86"/>
        <end position="106"/>
    </location>
</feature>
<feature type="transmembrane region" description="Helical" evidence="9">
    <location>
        <begin position="60"/>
        <end position="79"/>
    </location>
</feature>
<evidence type="ECO:0000313" key="11">
    <source>
        <dbReference type="Proteomes" id="UP001596250"/>
    </source>
</evidence>